<organism evidence="1 2">
    <name type="scientific">Mycena alexandri</name>
    <dbReference type="NCBI Taxonomy" id="1745969"/>
    <lineage>
        <taxon>Eukaryota</taxon>
        <taxon>Fungi</taxon>
        <taxon>Dikarya</taxon>
        <taxon>Basidiomycota</taxon>
        <taxon>Agaricomycotina</taxon>
        <taxon>Agaricomycetes</taxon>
        <taxon>Agaricomycetidae</taxon>
        <taxon>Agaricales</taxon>
        <taxon>Marasmiineae</taxon>
        <taxon>Mycenaceae</taxon>
        <taxon>Mycena</taxon>
    </lineage>
</organism>
<dbReference type="InterPro" id="IPR032675">
    <property type="entry name" value="LRR_dom_sf"/>
</dbReference>
<accession>A0AAD6T3Z4</accession>
<dbReference type="SUPFAM" id="SSF52047">
    <property type="entry name" value="RNI-like"/>
    <property type="match status" value="1"/>
</dbReference>
<dbReference type="Proteomes" id="UP001218188">
    <property type="component" value="Unassembled WGS sequence"/>
</dbReference>
<feature type="non-terminal residue" evidence="1">
    <location>
        <position position="1"/>
    </location>
</feature>
<protein>
    <recommendedName>
        <fullName evidence="3">F-box domain-containing protein</fullName>
    </recommendedName>
</protein>
<dbReference type="EMBL" id="JARJCM010000037">
    <property type="protein sequence ID" value="KAJ7037383.1"/>
    <property type="molecule type" value="Genomic_DNA"/>
</dbReference>
<name>A0AAD6T3Z4_9AGAR</name>
<gene>
    <name evidence="1" type="ORF">C8F04DRAFT_1092256</name>
</gene>
<evidence type="ECO:0000313" key="2">
    <source>
        <dbReference type="Proteomes" id="UP001218188"/>
    </source>
</evidence>
<keyword evidence="2" id="KW-1185">Reference proteome</keyword>
<sequence>LDALFLPPEIVELVIDRIDDRDALRACSLVCLQWVPRSRIHLFGSVTVQNVYSIHTLVELLESPLSTLGRAIRHLSVELTRALVSSLGQERAEYAAPYLTRLSNACALESLQFLHHQSGFSSTSEIFLSPWLCFKSLQVLSIGAVWISPDVFGFIASFPKLRELEMDGAYWKYSASASKPPCMPPRNLRVVRLSRCAADAVLDWLLPENLQPTCSSLTLRSISDSQLITLPRALKRCGAVLEHLSLTLRLAIQDFVPPDLSQNINLHYLRIEPDLYFEALPHLLCTLSSTSLELIELVMPGRAARLQPHDADRWAELDRHLLRSQFSLLLIKVQVHKAVDEDTIGEYLPLCCARGIVSFISKKVLYSYTRFFAI</sequence>
<dbReference type="Gene3D" id="3.80.10.10">
    <property type="entry name" value="Ribonuclease Inhibitor"/>
    <property type="match status" value="1"/>
</dbReference>
<reference evidence="1" key="1">
    <citation type="submission" date="2023-03" db="EMBL/GenBank/DDBJ databases">
        <title>Massive genome expansion in bonnet fungi (Mycena s.s.) driven by repeated elements and novel gene families across ecological guilds.</title>
        <authorList>
            <consortium name="Lawrence Berkeley National Laboratory"/>
            <person name="Harder C.B."/>
            <person name="Miyauchi S."/>
            <person name="Viragh M."/>
            <person name="Kuo A."/>
            <person name="Thoen E."/>
            <person name="Andreopoulos B."/>
            <person name="Lu D."/>
            <person name="Skrede I."/>
            <person name="Drula E."/>
            <person name="Henrissat B."/>
            <person name="Morin E."/>
            <person name="Kohler A."/>
            <person name="Barry K."/>
            <person name="LaButti K."/>
            <person name="Morin E."/>
            <person name="Salamov A."/>
            <person name="Lipzen A."/>
            <person name="Mereny Z."/>
            <person name="Hegedus B."/>
            <person name="Baldrian P."/>
            <person name="Stursova M."/>
            <person name="Weitz H."/>
            <person name="Taylor A."/>
            <person name="Grigoriev I.V."/>
            <person name="Nagy L.G."/>
            <person name="Martin F."/>
            <person name="Kauserud H."/>
        </authorList>
    </citation>
    <scope>NUCLEOTIDE SEQUENCE</scope>
    <source>
        <strain evidence="1">CBHHK200</strain>
    </source>
</reference>
<comment type="caution">
    <text evidence="1">The sequence shown here is derived from an EMBL/GenBank/DDBJ whole genome shotgun (WGS) entry which is preliminary data.</text>
</comment>
<evidence type="ECO:0000313" key="1">
    <source>
        <dbReference type="EMBL" id="KAJ7037383.1"/>
    </source>
</evidence>
<proteinExistence type="predicted"/>
<evidence type="ECO:0008006" key="3">
    <source>
        <dbReference type="Google" id="ProtNLM"/>
    </source>
</evidence>
<dbReference type="AlphaFoldDB" id="A0AAD6T3Z4"/>